<dbReference type="AlphaFoldDB" id="D7FZT3"/>
<name>D7FZT3_ECTSI</name>
<gene>
    <name evidence="2" type="ORF">Esi_0387_0032</name>
</gene>
<evidence type="ECO:0000313" key="2">
    <source>
        <dbReference type="EMBL" id="CBJ32900.1"/>
    </source>
</evidence>
<dbReference type="EMBL" id="FN648583">
    <property type="protein sequence ID" value="CBJ32900.1"/>
    <property type="molecule type" value="Genomic_DNA"/>
</dbReference>
<protein>
    <submittedName>
        <fullName evidence="2">Uncharacterized protein</fullName>
    </submittedName>
</protein>
<dbReference type="Proteomes" id="UP000002630">
    <property type="component" value="Linkage Group LG11"/>
</dbReference>
<reference evidence="2 3" key="1">
    <citation type="journal article" date="2010" name="Nature">
        <title>The Ectocarpus genome and the independent evolution of multicellularity in brown algae.</title>
        <authorList>
            <person name="Cock J.M."/>
            <person name="Sterck L."/>
            <person name="Rouze P."/>
            <person name="Scornet D."/>
            <person name="Allen A.E."/>
            <person name="Amoutzias G."/>
            <person name="Anthouard V."/>
            <person name="Artiguenave F."/>
            <person name="Aury J.M."/>
            <person name="Badger J.H."/>
            <person name="Beszteri B."/>
            <person name="Billiau K."/>
            <person name="Bonnet E."/>
            <person name="Bothwell J.H."/>
            <person name="Bowler C."/>
            <person name="Boyen C."/>
            <person name="Brownlee C."/>
            <person name="Carrano C.J."/>
            <person name="Charrier B."/>
            <person name="Cho G.Y."/>
            <person name="Coelho S.M."/>
            <person name="Collen J."/>
            <person name="Corre E."/>
            <person name="Da Silva C."/>
            <person name="Delage L."/>
            <person name="Delaroque N."/>
            <person name="Dittami S.M."/>
            <person name="Doulbeau S."/>
            <person name="Elias M."/>
            <person name="Farnham G."/>
            <person name="Gachon C.M."/>
            <person name="Gschloessl B."/>
            <person name="Heesch S."/>
            <person name="Jabbari K."/>
            <person name="Jubin C."/>
            <person name="Kawai H."/>
            <person name="Kimura K."/>
            <person name="Kloareg B."/>
            <person name="Kupper F.C."/>
            <person name="Lang D."/>
            <person name="Le Bail A."/>
            <person name="Leblanc C."/>
            <person name="Lerouge P."/>
            <person name="Lohr M."/>
            <person name="Lopez P.J."/>
            <person name="Martens C."/>
            <person name="Maumus F."/>
            <person name="Michel G."/>
            <person name="Miranda-Saavedra D."/>
            <person name="Morales J."/>
            <person name="Moreau H."/>
            <person name="Motomura T."/>
            <person name="Nagasato C."/>
            <person name="Napoli C.A."/>
            <person name="Nelson D.R."/>
            <person name="Nyvall-Collen P."/>
            <person name="Peters A.F."/>
            <person name="Pommier C."/>
            <person name="Potin P."/>
            <person name="Poulain J."/>
            <person name="Quesneville H."/>
            <person name="Read B."/>
            <person name="Rensing S.A."/>
            <person name="Ritter A."/>
            <person name="Rousvoal S."/>
            <person name="Samanta M."/>
            <person name="Samson G."/>
            <person name="Schroeder D.C."/>
            <person name="Segurens B."/>
            <person name="Strittmatter M."/>
            <person name="Tonon T."/>
            <person name="Tregear J.W."/>
            <person name="Valentin K."/>
            <person name="von Dassow P."/>
            <person name="Yamagishi T."/>
            <person name="Van de Peer Y."/>
            <person name="Wincker P."/>
        </authorList>
    </citation>
    <scope>NUCLEOTIDE SEQUENCE [LARGE SCALE GENOMIC DNA]</scope>
    <source>
        <strain evidence="3">Ec32 / CCAP1310/4</strain>
    </source>
</reference>
<dbReference type="InParanoid" id="D7FZT3"/>
<accession>D7FZT3</accession>
<evidence type="ECO:0000256" key="1">
    <source>
        <dbReference type="SAM" id="MobiDB-lite"/>
    </source>
</evidence>
<sequence length="116" mass="13317">MHRISTSASRSLPRDDLRRYSYKLSYPDEERQGVGQRVLPDVCRCPLPERPDAWSDITWRKFLTAMARLPCKGKRWRRPMGRRRGDKKSDDTGEQQKAETGTPRASTTSGDYCVAG</sequence>
<keyword evidence="3" id="KW-1185">Reference proteome</keyword>
<feature type="compositionally biased region" description="Basic residues" evidence="1">
    <location>
        <begin position="73"/>
        <end position="86"/>
    </location>
</feature>
<proteinExistence type="predicted"/>
<feature type="region of interest" description="Disordered" evidence="1">
    <location>
        <begin position="73"/>
        <end position="116"/>
    </location>
</feature>
<organism evidence="2 3">
    <name type="scientific">Ectocarpus siliculosus</name>
    <name type="common">Brown alga</name>
    <name type="synonym">Conferva siliculosa</name>
    <dbReference type="NCBI Taxonomy" id="2880"/>
    <lineage>
        <taxon>Eukaryota</taxon>
        <taxon>Sar</taxon>
        <taxon>Stramenopiles</taxon>
        <taxon>Ochrophyta</taxon>
        <taxon>PX clade</taxon>
        <taxon>Phaeophyceae</taxon>
        <taxon>Ectocarpales</taxon>
        <taxon>Ectocarpaceae</taxon>
        <taxon>Ectocarpus</taxon>
    </lineage>
</organism>
<dbReference type="EMBL" id="FN649736">
    <property type="protein sequence ID" value="CBJ32900.1"/>
    <property type="molecule type" value="Genomic_DNA"/>
</dbReference>
<feature type="compositionally biased region" description="Basic and acidic residues" evidence="1">
    <location>
        <begin position="87"/>
        <end position="97"/>
    </location>
</feature>
<evidence type="ECO:0000313" key="3">
    <source>
        <dbReference type="Proteomes" id="UP000002630"/>
    </source>
</evidence>